<proteinExistence type="predicted"/>
<keyword evidence="1" id="KW-1133">Transmembrane helix</keyword>
<sequence>MVYNVEELALNNEPVMVYKKKFFYTVIKSLPFLLITILITNTGGTIDFLYLFLVLFGVYMVFNIIRTPYRKIIFKQNEIRLISRIHSKRSKILNIEQIRNITVQISKKIYDGDETSRNKWFLNVFVESQEGSMDDIDFRNFITDFKWKVKEEAVKIYYFCQTYYDVPSNLVEC</sequence>
<dbReference type="EMBL" id="CP104013">
    <property type="protein sequence ID" value="UYP45879.1"/>
    <property type="molecule type" value="Genomic_DNA"/>
</dbReference>
<keyword evidence="1" id="KW-0472">Membrane</keyword>
<feature type="transmembrane region" description="Helical" evidence="1">
    <location>
        <begin position="48"/>
        <end position="65"/>
    </location>
</feature>
<keyword evidence="1" id="KW-0812">Transmembrane</keyword>
<evidence type="ECO:0000313" key="3">
    <source>
        <dbReference type="Proteomes" id="UP001208689"/>
    </source>
</evidence>
<dbReference type="Proteomes" id="UP001208689">
    <property type="component" value="Chromosome"/>
</dbReference>
<reference evidence="2" key="1">
    <citation type="submission" date="2022-09" db="EMBL/GenBank/DDBJ databases">
        <title>Actin cytoskeleton and complex cell architecture in an #Asgard archaeon.</title>
        <authorList>
            <person name="Ponce Toledo R.I."/>
            <person name="Schleper C."/>
            <person name="Rodrigues Oliveira T."/>
            <person name="Wollweber F."/>
            <person name="Xu J."/>
            <person name="Rittmann S."/>
            <person name="Klingl A."/>
            <person name="Pilhofer M."/>
        </authorList>
    </citation>
    <scope>NUCLEOTIDE SEQUENCE</scope>
    <source>
        <strain evidence="2">B-35</strain>
    </source>
</reference>
<name>A0ABY6HQV1_9ARCH</name>
<organism evidence="2 3">
    <name type="scientific">Candidatus Lokiarchaeum ossiferum</name>
    <dbReference type="NCBI Taxonomy" id="2951803"/>
    <lineage>
        <taxon>Archaea</taxon>
        <taxon>Promethearchaeati</taxon>
        <taxon>Promethearchaeota</taxon>
        <taxon>Promethearchaeia</taxon>
        <taxon>Promethearchaeales</taxon>
        <taxon>Promethearchaeaceae</taxon>
        <taxon>Candidatus Lokiarchaeum</taxon>
    </lineage>
</organism>
<feature type="transmembrane region" description="Helical" evidence="1">
    <location>
        <begin position="22"/>
        <end position="42"/>
    </location>
</feature>
<accession>A0ABY6HQV1</accession>
<evidence type="ECO:0000313" key="2">
    <source>
        <dbReference type="EMBL" id="UYP45879.1"/>
    </source>
</evidence>
<evidence type="ECO:0000256" key="1">
    <source>
        <dbReference type="SAM" id="Phobius"/>
    </source>
</evidence>
<protein>
    <submittedName>
        <fullName evidence="2">Uncharacterized protein</fullName>
    </submittedName>
</protein>
<gene>
    <name evidence="2" type="ORF">NEF87_002164</name>
</gene>
<keyword evidence="3" id="KW-1185">Reference proteome</keyword>